<organism evidence="1 2">
    <name type="scientific">Paenibacillus gyeongsangnamensis</name>
    <dbReference type="NCBI Taxonomy" id="3388067"/>
    <lineage>
        <taxon>Bacteria</taxon>
        <taxon>Bacillati</taxon>
        <taxon>Bacillota</taxon>
        <taxon>Bacilli</taxon>
        <taxon>Bacillales</taxon>
        <taxon>Paenibacillaceae</taxon>
        <taxon>Paenibacillus</taxon>
    </lineage>
</organism>
<protein>
    <submittedName>
        <fullName evidence="1">Uncharacterized protein</fullName>
    </submittedName>
</protein>
<name>A0ABT4QH05_9BACL</name>
<proteinExistence type="predicted"/>
<dbReference type="Proteomes" id="UP001527882">
    <property type="component" value="Unassembled WGS sequence"/>
</dbReference>
<dbReference type="EMBL" id="JAQAGZ010000021">
    <property type="protein sequence ID" value="MCZ8516137.1"/>
    <property type="molecule type" value="Genomic_DNA"/>
</dbReference>
<accession>A0ABT4QH05</accession>
<evidence type="ECO:0000313" key="1">
    <source>
        <dbReference type="EMBL" id="MCZ8516137.1"/>
    </source>
</evidence>
<gene>
    <name evidence="1" type="ORF">O9H85_27805</name>
</gene>
<dbReference type="RefSeq" id="WP_269884665.1">
    <property type="nucleotide sequence ID" value="NZ_JAQAGZ010000021.1"/>
</dbReference>
<comment type="caution">
    <text evidence="1">The sequence shown here is derived from an EMBL/GenBank/DDBJ whole genome shotgun (WGS) entry which is preliminary data.</text>
</comment>
<sequence>MEMAVPVKFILASQISLPQEELVKQVIKTLGYARSGSALDKVVKNGIQKAIELDYAILDEQQRIVTK</sequence>
<reference evidence="1 2" key="1">
    <citation type="submission" date="2022-12" db="EMBL/GenBank/DDBJ databases">
        <title>Draft genome sequence of Paenibacillus sp. dW9.</title>
        <authorList>
            <person name="Choi E.-W."/>
            <person name="Kim D.-U."/>
        </authorList>
    </citation>
    <scope>NUCLEOTIDE SEQUENCE [LARGE SCALE GENOMIC DNA]</scope>
    <source>
        <strain evidence="2">dW9</strain>
    </source>
</reference>
<evidence type="ECO:0000313" key="2">
    <source>
        <dbReference type="Proteomes" id="UP001527882"/>
    </source>
</evidence>
<keyword evidence="2" id="KW-1185">Reference proteome</keyword>